<protein>
    <recommendedName>
        <fullName evidence="1">Cupin type-1 domain-containing protein</fullName>
    </recommendedName>
</protein>
<organism evidence="2 3">
    <name type="scientific">Paenibacillus azoreducens</name>
    <dbReference type="NCBI Taxonomy" id="116718"/>
    <lineage>
        <taxon>Bacteria</taxon>
        <taxon>Bacillati</taxon>
        <taxon>Bacillota</taxon>
        <taxon>Bacilli</taxon>
        <taxon>Bacillales</taxon>
        <taxon>Paenibacillaceae</taxon>
        <taxon>Paenibacillus</taxon>
    </lineage>
</organism>
<comment type="caution">
    <text evidence="2">The sequence shown here is derived from an EMBL/GenBank/DDBJ whole genome shotgun (WGS) entry which is preliminary data.</text>
</comment>
<accession>A0A919YH81</accession>
<dbReference type="InterPro" id="IPR011051">
    <property type="entry name" value="RmlC_Cupin_sf"/>
</dbReference>
<dbReference type="InterPro" id="IPR006045">
    <property type="entry name" value="Cupin_1"/>
</dbReference>
<dbReference type="EMBL" id="BORT01000045">
    <property type="protein sequence ID" value="GIO51152.1"/>
    <property type="molecule type" value="Genomic_DNA"/>
</dbReference>
<dbReference type="PANTHER" id="PTHR31238">
    <property type="entry name" value="GERMIN-LIKE PROTEIN SUBFAMILY 3 MEMBER 3"/>
    <property type="match status" value="1"/>
</dbReference>
<dbReference type="SUPFAM" id="SSF51182">
    <property type="entry name" value="RmlC-like cupins"/>
    <property type="match status" value="1"/>
</dbReference>
<dbReference type="SMART" id="SM00835">
    <property type="entry name" value="Cupin_1"/>
    <property type="match status" value="1"/>
</dbReference>
<evidence type="ECO:0000259" key="1">
    <source>
        <dbReference type="SMART" id="SM00835"/>
    </source>
</evidence>
<name>A0A919YH81_9BACL</name>
<reference evidence="2 3" key="1">
    <citation type="submission" date="2021-03" db="EMBL/GenBank/DDBJ databases">
        <title>Antimicrobial resistance genes in bacteria isolated from Japanese honey, and their potential for conferring macrolide and lincosamide resistance in the American foulbrood pathogen Paenibacillus larvae.</title>
        <authorList>
            <person name="Okamoto M."/>
            <person name="Kumagai M."/>
            <person name="Kanamori H."/>
            <person name="Takamatsu D."/>
        </authorList>
    </citation>
    <scope>NUCLEOTIDE SEQUENCE [LARGE SCALE GENOMIC DNA]</scope>
    <source>
        <strain evidence="2 3">J34TS1</strain>
    </source>
</reference>
<sequence length="226" mass="25592">MKVDLTSLSLNLSADSNEVVNYRRDPQNYVTQLFGAQQLAISTGFLNVHMSQGVMVNPHWHTNVNELVVVITGEVIASVFNPFSQRLMTYRLKPGQVVQFPKGWFHWIVSLTDNTFIMAIFDQPTPDVVYASDFLRFLPKEIAERAYCVNPEEFAKAVAPISQSAILGPPVNCGNRETSPARTQPAQYISTSYPDLQPEQLLSNALSPYRTQQMYPYGADPNRFWW</sequence>
<evidence type="ECO:0000313" key="2">
    <source>
        <dbReference type="EMBL" id="GIO51152.1"/>
    </source>
</evidence>
<keyword evidence="3" id="KW-1185">Reference proteome</keyword>
<dbReference type="Proteomes" id="UP000682811">
    <property type="component" value="Unassembled WGS sequence"/>
</dbReference>
<dbReference type="Pfam" id="PF00190">
    <property type="entry name" value="Cupin_1"/>
    <property type="match status" value="1"/>
</dbReference>
<dbReference type="AlphaFoldDB" id="A0A919YH81"/>
<evidence type="ECO:0000313" key="3">
    <source>
        <dbReference type="Proteomes" id="UP000682811"/>
    </source>
</evidence>
<dbReference type="RefSeq" id="WP_212981192.1">
    <property type="nucleotide sequence ID" value="NZ_AP025343.1"/>
</dbReference>
<feature type="domain" description="Cupin type-1" evidence="1">
    <location>
        <begin position="22"/>
        <end position="155"/>
    </location>
</feature>
<dbReference type="Gene3D" id="2.60.120.10">
    <property type="entry name" value="Jelly Rolls"/>
    <property type="match status" value="1"/>
</dbReference>
<gene>
    <name evidence="2" type="ORF">J34TS1_59170</name>
</gene>
<dbReference type="InterPro" id="IPR014710">
    <property type="entry name" value="RmlC-like_jellyroll"/>
</dbReference>
<proteinExistence type="predicted"/>